<dbReference type="Gene3D" id="3.40.710.10">
    <property type="entry name" value="DD-peptidase/beta-lactamase superfamily"/>
    <property type="match status" value="1"/>
</dbReference>
<feature type="domain" description="Beta-lactamase-related" evidence="3">
    <location>
        <begin position="62"/>
        <end position="343"/>
    </location>
</feature>
<protein>
    <submittedName>
        <fullName evidence="4">Serine hydrolase domain-containing protein</fullName>
    </submittedName>
</protein>
<comment type="caution">
    <text evidence="4">The sequence shown here is derived from an EMBL/GenBank/DDBJ whole genome shotgun (WGS) entry which is preliminary data.</text>
</comment>
<name>A0ABN3IR71_9ACTN</name>
<dbReference type="Proteomes" id="UP001500058">
    <property type="component" value="Unassembled WGS sequence"/>
</dbReference>
<feature type="signal peptide" evidence="2">
    <location>
        <begin position="1"/>
        <end position="25"/>
    </location>
</feature>
<dbReference type="PANTHER" id="PTHR46825:SF7">
    <property type="entry name" value="D-ALANYL-D-ALANINE CARBOXYPEPTIDASE"/>
    <property type="match status" value="1"/>
</dbReference>
<dbReference type="InterPro" id="IPR012338">
    <property type="entry name" value="Beta-lactam/transpept-like"/>
</dbReference>
<sequence length="391" mass="41152">MRARAITVLTILAAALTTSPGTASATAPEPVPATAPASSASVPDADALQEALDGLTAAGAPAALAEVRAGDRVWSGASGVRDIRTGRAARPGDRHRIASVTKAMVATVVLQLVDEGRLSLGDPLEKHLPGLLPSTEAVTVGRLLDHTSGIPDYFGPLYPTGSDAEMERNRFRRLTPRELVGLAAGEPRKPVGGFDYSNTNYVLLGMVVEEVTGRPVGEELARRVFRPARMRHTSYPVRSPLVAGPHVRGYRQDERGRLVDTTVYTPSVWGAAAGVVSTTGDVNRFFRALSDGTLLSPARLADMRTLDGPGDFYGLGVMGGGDLCPAEPGDLLWGNMGNGFGYRTQSWSSPDGSRQVTFAWTLTVPGVTGPPEVEKAAHEFLVTAVGATCES</sequence>
<feature type="chain" id="PRO_5047436486" evidence="2">
    <location>
        <begin position="26"/>
        <end position="391"/>
    </location>
</feature>
<dbReference type="InterPro" id="IPR001466">
    <property type="entry name" value="Beta-lactam-related"/>
</dbReference>
<dbReference type="PANTHER" id="PTHR46825">
    <property type="entry name" value="D-ALANYL-D-ALANINE-CARBOXYPEPTIDASE/ENDOPEPTIDASE AMPH"/>
    <property type="match status" value="1"/>
</dbReference>
<keyword evidence="4" id="KW-0378">Hydrolase</keyword>
<evidence type="ECO:0000259" key="3">
    <source>
        <dbReference type="Pfam" id="PF00144"/>
    </source>
</evidence>
<dbReference type="InterPro" id="IPR050491">
    <property type="entry name" value="AmpC-like"/>
</dbReference>
<evidence type="ECO:0000256" key="2">
    <source>
        <dbReference type="SAM" id="SignalP"/>
    </source>
</evidence>
<feature type="region of interest" description="Disordered" evidence="1">
    <location>
        <begin position="19"/>
        <end position="42"/>
    </location>
</feature>
<dbReference type="GO" id="GO:0016787">
    <property type="term" value="F:hydrolase activity"/>
    <property type="evidence" value="ECO:0007669"/>
    <property type="project" value="UniProtKB-KW"/>
</dbReference>
<evidence type="ECO:0000313" key="5">
    <source>
        <dbReference type="Proteomes" id="UP001500058"/>
    </source>
</evidence>
<dbReference type="EMBL" id="BAAATJ010000024">
    <property type="protein sequence ID" value="GAA2410461.1"/>
    <property type="molecule type" value="Genomic_DNA"/>
</dbReference>
<keyword evidence="2" id="KW-0732">Signal</keyword>
<dbReference type="RefSeq" id="WP_344632829.1">
    <property type="nucleotide sequence ID" value="NZ_BAAATJ010000024.1"/>
</dbReference>
<organism evidence="4 5">
    <name type="scientific">Streptomyces glaucosporus</name>
    <dbReference type="NCBI Taxonomy" id="284044"/>
    <lineage>
        <taxon>Bacteria</taxon>
        <taxon>Bacillati</taxon>
        <taxon>Actinomycetota</taxon>
        <taxon>Actinomycetes</taxon>
        <taxon>Kitasatosporales</taxon>
        <taxon>Streptomycetaceae</taxon>
        <taxon>Streptomyces</taxon>
    </lineage>
</organism>
<accession>A0ABN3IR71</accession>
<gene>
    <name evidence="4" type="ORF">GCM10010420_43980</name>
</gene>
<keyword evidence="5" id="KW-1185">Reference proteome</keyword>
<evidence type="ECO:0000256" key="1">
    <source>
        <dbReference type="SAM" id="MobiDB-lite"/>
    </source>
</evidence>
<proteinExistence type="predicted"/>
<evidence type="ECO:0000313" key="4">
    <source>
        <dbReference type="EMBL" id="GAA2410461.1"/>
    </source>
</evidence>
<dbReference type="Pfam" id="PF00144">
    <property type="entry name" value="Beta-lactamase"/>
    <property type="match status" value="1"/>
</dbReference>
<dbReference type="SUPFAM" id="SSF56601">
    <property type="entry name" value="beta-lactamase/transpeptidase-like"/>
    <property type="match status" value="1"/>
</dbReference>
<reference evidence="4 5" key="1">
    <citation type="journal article" date="2019" name="Int. J. Syst. Evol. Microbiol.">
        <title>The Global Catalogue of Microorganisms (GCM) 10K type strain sequencing project: providing services to taxonomists for standard genome sequencing and annotation.</title>
        <authorList>
            <consortium name="The Broad Institute Genomics Platform"/>
            <consortium name="The Broad Institute Genome Sequencing Center for Infectious Disease"/>
            <person name="Wu L."/>
            <person name="Ma J."/>
        </authorList>
    </citation>
    <scope>NUCLEOTIDE SEQUENCE [LARGE SCALE GENOMIC DNA]</scope>
    <source>
        <strain evidence="4 5">JCM 6921</strain>
    </source>
</reference>